<keyword evidence="7 14" id="KW-0915">Sodium</keyword>
<gene>
    <name evidence="14" type="primary">fluC</name>
    <name evidence="14" type="synonym">crcB</name>
    <name evidence="15" type="ORF">J2S00_002519</name>
</gene>
<dbReference type="HAMAP" id="MF_00454">
    <property type="entry name" value="FluC"/>
    <property type="match status" value="1"/>
</dbReference>
<feature type="transmembrane region" description="Helical" evidence="14">
    <location>
        <begin position="5"/>
        <end position="25"/>
    </location>
</feature>
<comment type="subcellular location">
    <subcellularLocation>
        <location evidence="1 14">Cell membrane</location>
        <topology evidence="1 14">Multi-pass membrane protein</topology>
    </subcellularLocation>
</comment>
<proteinExistence type="inferred from homology"/>
<keyword evidence="2 14" id="KW-0813">Transport</keyword>
<evidence type="ECO:0000256" key="11">
    <source>
        <dbReference type="ARBA" id="ARBA00035120"/>
    </source>
</evidence>
<comment type="similarity">
    <text evidence="11 14">Belongs to the fluoride channel Fluc/FEX (TC 1.A.43) family.</text>
</comment>
<evidence type="ECO:0000256" key="10">
    <source>
        <dbReference type="ARBA" id="ARBA00023303"/>
    </source>
</evidence>
<keyword evidence="10 14" id="KW-0407">Ion channel</keyword>
<organism evidence="15 16">
    <name type="scientific">Caldalkalibacillus uzonensis</name>
    <dbReference type="NCBI Taxonomy" id="353224"/>
    <lineage>
        <taxon>Bacteria</taxon>
        <taxon>Bacillati</taxon>
        <taxon>Bacillota</taxon>
        <taxon>Bacilli</taxon>
        <taxon>Bacillales</taxon>
        <taxon>Bacillaceae</taxon>
        <taxon>Caldalkalibacillus</taxon>
    </lineage>
</organism>
<evidence type="ECO:0000256" key="13">
    <source>
        <dbReference type="ARBA" id="ARBA00049940"/>
    </source>
</evidence>
<keyword evidence="3 14" id="KW-1003">Cell membrane</keyword>
<keyword evidence="9 14" id="KW-0472">Membrane</keyword>
<evidence type="ECO:0000313" key="16">
    <source>
        <dbReference type="Proteomes" id="UP001232445"/>
    </source>
</evidence>
<evidence type="ECO:0000256" key="3">
    <source>
        <dbReference type="ARBA" id="ARBA00022475"/>
    </source>
</evidence>
<evidence type="ECO:0000256" key="12">
    <source>
        <dbReference type="ARBA" id="ARBA00035585"/>
    </source>
</evidence>
<evidence type="ECO:0000256" key="2">
    <source>
        <dbReference type="ARBA" id="ARBA00022448"/>
    </source>
</evidence>
<name>A0ABU0CTI2_9BACI</name>
<evidence type="ECO:0000313" key="15">
    <source>
        <dbReference type="EMBL" id="MDQ0339726.1"/>
    </source>
</evidence>
<feature type="binding site" evidence="14">
    <location>
        <position position="78"/>
    </location>
    <ligand>
        <name>Na(+)</name>
        <dbReference type="ChEBI" id="CHEBI:29101"/>
        <note>structural</note>
    </ligand>
</feature>
<dbReference type="PANTHER" id="PTHR28259">
    <property type="entry name" value="FLUORIDE EXPORT PROTEIN 1-RELATED"/>
    <property type="match status" value="1"/>
</dbReference>
<dbReference type="PANTHER" id="PTHR28259:SF16">
    <property type="entry name" value="FLUORIDE-SPECIFIC ION CHANNEL FLUC 2"/>
    <property type="match status" value="1"/>
</dbReference>
<evidence type="ECO:0000256" key="4">
    <source>
        <dbReference type="ARBA" id="ARBA00022692"/>
    </source>
</evidence>
<keyword evidence="6 14" id="KW-1133">Transmembrane helix</keyword>
<dbReference type="Proteomes" id="UP001232445">
    <property type="component" value="Unassembled WGS sequence"/>
</dbReference>
<evidence type="ECO:0000256" key="9">
    <source>
        <dbReference type="ARBA" id="ARBA00023136"/>
    </source>
</evidence>
<keyword evidence="8 14" id="KW-0406">Ion transport</keyword>
<comment type="caution">
    <text evidence="15">The sequence shown here is derived from an EMBL/GenBank/DDBJ whole genome shotgun (WGS) entry which is preliminary data.</text>
</comment>
<evidence type="ECO:0000256" key="1">
    <source>
        <dbReference type="ARBA" id="ARBA00004651"/>
    </source>
</evidence>
<keyword evidence="4 14" id="KW-0812">Transmembrane</keyword>
<evidence type="ECO:0000256" key="6">
    <source>
        <dbReference type="ARBA" id="ARBA00022989"/>
    </source>
</evidence>
<keyword evidence="5 14" id="KW-0479">Metal-binding</keyword>
<feature type="transmembrane region" description="Helical" evidence="14">
    <location>
        <begin position="37"/>
        <end position="58"/>
    </location>
</feature>
<protein>
    <recommendedName>
        <fullName evidence="14">Fluoride-specific ion channel FluC</fullName>
    </recommendedName>
</protein>
<evidence type="ECO:0000256" key="14">
    <source>
        <dbReference type="HAMAP-Rule" id="MF_00454"/>
    </source>
</evidence>
<dbReference type="RefSeq" id="WP_307340154.1">
    <property type="nucleotide sequence ID" value="NZ_JAUSUQ010000009.1"/>
</dbReference>
<keyword evidence="16" id="KW-1185">Reference proteome</keyword>
<comment type="activity regulation">
    <text evidence="14">Na(+) is not transported, but it plays an essential structural role and its presence is essential for fluoride channel function.</text>
</comment>
<accession>A0ABU0CTI2</accession>
<evidence type="ECO:0000256" key="5">
    <source>
        <dbReference type="ARBA" id="ARBA00022723"/>
    </source>
</evidence>
<feature type="binding site" evidence="14">
    <location>
        <position position="75"/>
    </location>
    <ligand>
        <name>Na(+)</name>
        <dbReference type="ChEBI" id="CHEBI:29101"/>
        <note>structural</note>
    </ligand>
</feature>
<evidence type="ECO:0000256" key="8">
    <source>
        <dbReference type="ARBA" id="ARBA00023065"/>
    </source>
</evidence>
<feature type="transmembrane region" description="Helical" evidence="14">
    <location>
        <begin position="97"/>
        <end position="122"/>
    </location>
</feature>
<feature type="transmembrane region" description="Helical" evidence="14">
    <location>
        <begin position="70"/>
        <end position="91"/>
    </location>
</feature>
<dbReference type="EMBL" id="JAUSUQ010000009">
    <property type="protein sequence ID" value="MDQ0339726.1"/>
    <property type="molecule type" value="Genomic_DNA"/>
</dbReference>
<comment type="catalytic activity">
    <reaction evidence="12">
        <text>fluoride(in) = fluoride(out)</text>
        <dbReference type="Rhea" id="RHEA:76159"/>
        <dbReference type="ChEBI" id="CHEBI:17051"/>
    </reaction>
    <physiologicalReaction direction="left-to-right" evidence="12">
        <dbReference type="Rhea" id="RHEA:76160"/>
    </physiologicalReaction>
</comment>
<evidence type="ECO:0000256" key="7">
    <source>
        <dbReference type="ARBA" id="ARBA00023053"/>
    </source>
</evidence>
<comment type="function">
    <text evidence="13 14">Fluoride-specific ion channel. Important for reducing fluoride concentration in the cell, thus reducing its toxicity.</text>
</comment>
<sequence length="137" mass="14628">MKSYLINCLAVGIGGALGTLFRYLINISILGSPFPLATVIENIVGSFVLGGLTGWLVFKKIKEWLKTGLGVGLCGGFTTMSTLAADTVMVYQNMDMGWAFFYITLSLFGGIIFAGLGYLLGVKLGEQTAQRKAGEQT</sequence>
<dbReference type="Pfam" id="PF02537">
    <property type="entry name" value="CRCB"/>
    <property type="match status" value="1"/>
</dbReference>
<reference evidence="15 16" key="1">
    <citation type="submission" date="2023-07" db="EMBL/GenBank/DDBJ databases">
        <title>Genomic Encyclopedia of Type Strains, Phase IV (KMG-IV): sequencing the most valuable type-strain genomes for metagenomic binning, comparative biology and taxonomic classification.</title>
        <authorList>
            <person name="Goeker M."/>
        </authorList>
    </citation>
    <scope>NUCLEOTIDE SEQUENCE [LARGE SCALE GENOMIC DNA]</scope>
    <source>
        <strain evidence="15 16">DSM 17740</strain>
    </source>
</reference>
<dbReference type="InterPro" id="IPR003691">
    <property type="entry name" value="FluC"/>
</dbReference>